<accession>X1EJU5</accession>
<dbReference type="EMBL" id="BARU01010495">
    <property type="protein sequence ID" value="GAH33581.1"/>
    <property type="molecule type" value="Genomic_DNA"/>
</dbReference>
<comment type="caution">
    <text evidence="1">The sequence shown here is derived from an EMBL/GenBank/DDBJ whole genome shotgun (WGS) entry which is preliminary data.</text>
</comment>
<dbReference type="AlphaFoldDB" id="X1EJU5"/>
<reference evidence="1" key="1">
    <citation type="journal article" date="2014" name="Front. Microbiol.">
        <title>High frequency of phylogenetically diverse reductive dehalogenase-homologous genes in deep subseafloor sedimentary metagenomes.</title>
        <authorList>
            <person name="Kawai M."/>
            <person name="Futagami T."/>
            <person name="Toyoda A."/>
            <person name="Takaki Y."/>
            <person name="Nishi S."/>
            <person name="Hori S."/>
            <person name="Arai W."/>
            <person name="Tsubouchi T."/>
            <person name="Morono Y."/>
            <person name="Uchiyama I."/>
            <person name="Ito T."/>
            <person name="Fujiyama A."/>
            <person name="Inagaki F."/>
            <person name="Takami H."/>
        </authorList>
    </citation>
    <scope>NUCLEOTIDE SEQUENCE</scope>
    <source>
        <strain evidence="1">Expedition CK06-06</strain>
    </source>
</reference>
<organism evidence="1">
    <name type="scientific">marine sediment metagenome</name>
    <dbReference type="NCBI Taxonomy" id="412755"/>
    <lineage>
        <taxon>unclassified sequences</taxon>
        <taxon>metagenomes</taxon>
        <taxon>ecological metagenomes</taxon>
    </lineage>
</organism>
<protein>
    <submittedName>
        <fullName evidence="1">Uncharacterized protein</fullName>
    </submittedName>
</protein>
<gene>
    <name evidence="1" type="ORF">S03H2_19994</name>
</gene>
<feature type="non-terminal residue" evidence="1">
    <location>
        <position position="1"/>
    </location>
</feature>
<sequence>VGEYYSARFGGDPEIWGEANHKLISSIFNIFWRNGKDKFDDYQTFYNDFKKNMVLGMFKETGMTLPRKLNPVEIFDSARQFSITRLYRF</sequence>
<proteinExistence type="predicted"/>
<evidence type="ECO:0000313" key="1">
    <source>
        <dbReference type="EMBL" id="GAH33581.1"/>
    </source>
</evidence>
<name>X1EJU5_9ZZZZ</name>